<dbReference type="PANTHER" id="PTHR17224:SF1">
    <property type="entry name" value="PEPTIDYL-TRNA HYDROLASE"/>
    <property type="match status" value="1"/>
</dbReference>
<dbReference type="Proteomes" id="UP000601435">
    <property type="component" value="Unassembled WGS sequence"/>
</dbReference>
<dbReference type="EMBL" id="CAJNJA010076219">
    <property type="protein sequence ID" value="CAE7917185.1"/>
    <property type="molecule type" value="Genomic_DNA"/>
</dbReference>
<dbReference type="Pfam" id="PF01195">
    <property type="entry name" value="Pept_tRNA_hydro"/>
    <property type="match status" value="1"/>
</dbReference>
<evidence type="ECO:0000256" key="5">
    <source>
        <dbReference type="ARBA" id="ARBA00038063"/>
    </source>
</evidence>
<dbReference type="GO" id="GO:0000049">
    <property type="term" value="F:tRNA binding"/>
    <property type="evidence" value="ECO:0007669"/>
    <property type="project" value="UniProtKB-KW"/>
</dbReference>
<dbReference type="OrthoDB" id="440923at2759"/>
<dbReference type="InterPro" id="IPR018171">
    <property type="entry name" value="Pept_tRNA_hydro_CS"/>
</dbReference>
<sequence>MAAFLAAAASPNVALQLRPLVRRPLQSTVLGRESEPQRRRSVSFGAAQGLGVGAATGFAGAFLGPAFSRRRVLAVLRALADSMDGEEVESSQTLAIVGLGNVGAQFDGTRHNIGFAAVDEVASKLLSTDRWALSGSIWQEAFGGTVLRLKRTASKETDSYEEILLFKPSSMMNGSGRPVSELVSSLGLPESALV</sequence>
<keyword evidence="2" id="KW-0820">tRNA-binding</keyword>
<accession>A0A813BQT9</accession>
<comment type="caution">
    <text evidence="6">The sequence shown here is derived from an EMBL/GenBank/DDBJ whole genome shotgun (WGS) entry which is preliminary data.</text>
</comment>
<keyword evidence="7" id="KW-1185">Reference proteome</keyword>
<protein>
    <recommendedName>
        <fullName evidence="1">peptidyl-tRNA hydrolase</fullName>
        <ecNumber evidence="1">3.1.1.29</ecNumber>
    </recommendedName>
</protein>
<gene>
    <name evidence="6" type="primary">pth</name>
    <name evidence="6" type="ORF">SNEC2469_LOCUS31445</name>
</gene>
<dbReference type="GO" id="GO:0004045">
    <property type="term" value="F:peptidyl-tRNA hydrolase activity"/>
    <property type="evidence" value="ECO:0007669"/>
    <property type="project" value="UniProtKB-EC"/>
</dbReference>
<comment type="similarity">
    <text evidence="5">Belongs to the PTH family.</text>
</comment>
<feature type="non-terminal residue" evidence="6">
    <location>
        <position position="1"/>
    </location>
</feature>
<organism evidence="6 7">
    <name type="scientific">Symbiodinium necroappetens</name>
    <dbReference type="NCBI Taxonomy" id="1628268"/>
    <lineage>
        <taxon>Eukaryota</taxon>
        <taxon>Sar</taxon>
        <taxon>Alveolata</taxon>
        <taxon>Dinophyceae</taxon>
        <taxon>Suessiales</taxon>
        <taxon>Symbiodiniaceae</taxon>
        <taxon>Symbiodinium</taxon>
    </lineage>
</organism>
<dbReference type="SUPFAM" id="SSF53178">
    <property type="entry name" value="Peptidyl-tRNA hydrolase-like"/>
    <property type="match status" value="1"/>
</dbReference>
<reference evidence="6" key="1">
    <citation type="submission" date="2021-02" db="EMBL/GenBank/DDBJ databases">
        <authorList>
            <person name="Dougan E. K."/>
            <person name="Rhodes N."/>
            <person name="Thang M."/>
            <person name="Chan C."/>
        </authorList>
    </citation>
    <scope>NUCLEOTIDE SEQUENCE</scope>
</reference>
<dbReference type="InterPro" id="IPR001328">
    <property type="entry name" value="Pept_tRNA_hydro"/>
</dbReference>
<evidence type="ECO:0000256" key="2">
    <source>
        <dbReference type="ARBA" id="ARBA00022555"/>
    </source>
</evidence>
<dbReference type="PROSITE" id="PS01195">
    <property type="entry name" value="PEPT_TRNA_HYDROL_1"/>
    <property type="match status" value="1"/>
</dbReference>
<evidence type="ECO:0000256" key="1">
    <source>
        <dbReference type="ARBA" id="ARBA00013260"/>
    </source>
</evidence>
<keyword evidence="4" id="KW-0694">RNA-binding</keyword>
<evidence type="ECO:0000256" key="4">
    <source>
        <dbReference type="ARBA" id="ARBA00022884"/>
    </source>
</evidence>
<dbReference type="AlphaFoldDB" id="A0A813BQT9"/>
<dbReference type="PANTHER" id="PTHR17224">
    <property type="entry name" value="PEPTIDYL-TRNA HYDROLASE"/>
    <property type="match status" value="1"/>
</dbReference>
<evidence type="ECO:0000313" key="6">
    <source>
        <dbReference type="EMBL" id="CAE7917185.1"/>
    </source>
</evidence>
<dbReference type="InterPro" id="IPR036416">
    <property type="entry name" value="Pept_tRNA_hydro_sf"/>
</dbReference>
<evidence type="ECO:0000313" key="7">
    <source>
        <dbReference type="Proteomes" id="UP000601435"/>
    </source>
</evidence>
<dbReference type="Gene3D" id="3.40.50.1470">
    <property type="entry name" value="Peptidyl-tRNA hydrolase"/>
    <property type="match status" value="1"/>
</dbReference>
<name>A0A813BQT9_9DINO</name>
<proteinExistence type="inferred from homology"/>
<evidence type="ECO:0000256" key="3">
    <source>
        <dbReference type="ARBA" id="ARBA00022801"/>
    </source>
</evidence>
<keyword evidence="3" id="KW-0378">Hydrolase</keyword>
<dbReference type="EC" id="3.1.1.29" evidence="1"/>